<dbReference type="SUPFAM" id="SSF48008">
    <property type="entry name" value="GntR ligand-binding domain-like"/>
    <property type="match status" value="1"/>
</dbReference>
<dbReference type="Pfam" id="PF07729">
    <property type="entry name" value="FCD"/>
    <property type="match status" value="1"/>
</dbReference>
<dbReference type="AlphaFoldDB" id="A0A1X6XID2"/>
<dbReference type="InterPro" id="IPR036388">
    <property type="entry name" value="WH-like_DNA-bd_sf"/>
</dbReference>
<dbReference type="InterPro" id="IPR036390">
    <property type="entry name" value="WH_DNA-bd_sf"/>
</dbReference>
<dbReference type="EMBL" id="FWFF01000017">
    <property type="protein sequence ID" value="SLM98893.1"/>
    <property type="molecule type" value="Genomic_DNA"/>
</dbReference>
<evidence type="ECO:0000256" key="3">
    <source>
        <dbReference type="ARBA" id="ARBA00023163"/>
    </source>
</evidence>
<dbReference type="InterPro" id="IPR000524">
    <property type="entry name" value="Tscrpt_reg_HTH_GntR"/>
</dbReference>
<evidence type="ECO:0000256" key="1">
    <source>
        <dbReference type="ARBA" id="ARBA00023015"/>
    </source>
</evidence>
<dbReference type="Pfam" id="PF00392">
    <property type="entry name" value="GntR"/>
    <property type="match status" value="1"/>
</dbReference>
<dbReference type="SMART" id="SM00895">
    <property type="entry name" value="FCD"/>
    <property type="match status" value="1"/>
</dbReference>
<dbReference type="Gene3D" id="1.20.120.530">
    <property type="entry name" value="GntR ligand-binding domain-like"/>
    <property type="match status" value="1"/>
</dbReference>
<sequence>MAADVRARILSGELPVGRALPPERELADEQGVSRTTVRAALTLLEAEGLVVRRVGRGGGTFVSEPGTRAVTSALQRTVGMSGFPAVDLAEARREIEPRCAAFAAARISAAQLADLRDLQAIMARTRDRAEFFAANARFHVLIAEASGNAVLSAVISGLVVPIRDVTDDPVRIREQEMASTVRVHELIIAALSDGDSDAAEAAMRAHLSAHADVVGGA</sequence>
<keyword evidence="3" id="KW-0804">Transcription</keyword>
<keyword evidence="1" id="KW-0805">Transcription regulation</keyword>
<accession>A0A1X6XID2</accession>
<dbReference type="SUPFAM" id="SSF46785">
    <property type="entry name" value="Winged helix' DNA-binding domain"/>
    <property type="match status" value="1"/>
</dbReference>
<gene>
    <name evidence="5" type="ORF">FM105_09850</name>
</gene>
<organism evidence="5 6">
    <name type="scientific">Brevibacterium yomogidense</name>
    <dbReference type="NCBI Taxonomy" id="946573"/>
    <lineage>
        <taxon>Bacteria</taxon>
        <taxon>Bacillati</taxon>
        <taxon>Actinomycetota</taxon>
        <taxon>Actinomycetes</taxon>
        <taxon>Micrococcales</taxon>
        <taxon>Brevibacteriaceae</taxon>
        <taxon>Brevibacterium</taxon>
    </lineage>
</organism>
<dbReference type="InterPro" id="IPR008920">
    <property type="entry name" value="TF_FadR/GntR_C"/>
</dbReference>
<evidence type="ECO:0000259" key="4">
    <source>
        <dbReference type="PROSITE" id="PS50949"/>
    </source>
</evidence>
<evidence type="ECO:0000313" key="5">
    <source>
        <dbReference type="EMBL" id="SLM98893.1"/>
    </source>
</evidence>
<dbReference type="GO" id="GO:0003700">
    <property type="term" value="F:DNA-binding transcription factor activity"/>
    <property type="evidence" value="ECO:0007669"/>
    <property type="project" value="InterPro"/>
</dbReference>
<name>A0A1X6XID2_9MICO</name>
<dbReference type="PANTHER" id="PTHR43537">
    <property type="entry name" value="TRANSCRIPTIONAL REGULATOR, GNTR FAMILY"/>
    <property type="match status" value="1"/>
</dbReference>
<evidence type="ECO:0000256" key="2">
    <source>
        <dbReference type="ARBA" id="ARBA00023125"/>
    </source>
</evidence>
<dbReference type="Gene3D" id="1.10.10.10">
    <property type="entry name" value="Winged helix-like DNA-binding domain superfamily/Winged helix DNA-binding domain"/>
    <property type="match status" value="1"/>
</dbReference>
<evidence type="ECO:0000313" key="6">
    <source>
        <dbReference type="Proteomes" id="UP000196581"/>
    </source>
</evidence>
<dbReference type="PRINTS" id="PR00035">
    <property type="entry name" value="HTHGNTR"/>
</dbReference>
<feature type="domain" description="HTH gntR-type" evidence="4">
    <location>
        <begin position="1"/>
        <end position="65"/>
    </location>
</feature>
<proteinExistence type="predicted"/>
<protein>
    <submittedName>
        <fullName evidence="5">Transcriptional regulator, GntR family</fullName>
    </submittedName>
</protein>
<dbReference type="Proteomes" id="UP000196581">
    <property type="component" value="Unassembled WGS sequence"/>
</dbReference>
<dbReference type="GO" id="GO:0003677">
    <property type="term" value="F:DNA binding"/>
    <property type="evidence" value="ECO:0007669"/>
    <property type="project" value="UniProtKB-KW"/>
</dbReference>
<keyword evidence="6" id="KW-1185">Reference proteome</keyword>
<dbReference type="SMART" id="SM00345">
    <property type="entry name" value="HTH_GNTR"/>
    <property type="match status" value="1"/>
</dbReference>
<dbReference type="InterPro" id="IPR011711">
    <property type="entry name" value="GntR_C"/>
</dbReference>
<dbReference type="CDD" id="cd07377">
    <property type="entry name" value="WHTH_GntR"/>
    <property type="match status" value="1"/>
</dbReference>
<dbReference type="PANTHER" id="PTHR43537:SF5">
    <property type="entry name" value="UXU OPERON TRANSCRIPTIONAL REGULATOR"/>
    <property type="match status" value="1"/>
</dbReference>
<keyword evidence="2" id="KW-0238">DNA-binding</keyword>
<reference evidence="6" key="1">
    <citation type="submission" date="2017-02" db="EMBL/GenBank/DDBJ databases">
        <authorList>
            <person name="Dridi B."/>
        </authorList>
    </citation>
    <scope>NUCLEOTIDE SEQUENCE [LARGE SCALE GENOMIC DNA]</scope>
    <source>
        <strain evidence="6">B Co 03.10</strain>
    </source>
</reference>
<dbReference type="PROSITE" id="PS50949">
    <property type="entry name" value="HTH_GNTR"/>
    <property type="match status" value="1"/>
</dbReference>